<dbReference type="GO" id="GO:0015774">
    <property type="term" value="P:polysaccharide transport"/>
    <property type="evidence" value="ECO:0007669"/>
    <property type="project" value="UniProtKB-KW"/>
</dbReference>
<dbReference type="PANTHER" id="PTHR30413:SF10">
    <property type="entry name" value="CAPSULE POLYSACCHARIDE EXPORT INNER-MEMBRANE PROTEIN CTRC"/>
    <property type="match status" value="1"/>
</dbReference>
<dbReference type="RefSeq" id="WP_061135255.1">
    <property type="nucleotide sequence ID" value="NZ_FCNX02000007.1"/>
</dbReference>
<comment type="caution">
    <text evidence="11">The sequence shown here is derived from an EMBL/GenBank/DDBJ whole genome shotgun (WGS) entry which is preliminary data.</text>
</comment>
<dbReference type="PROSITE" id="PS51012">
    <property type="entry name" value="ABC_TM2"/>
    <property type="match status" value="1"/>
</dbReference>
<keyword evidence="3 9" id="KW-0813">Transport</keyword>
<dbReference type="GO" id="GO:0015920">
    <property type="term" value="P:lipopolysaccharide transport"/>
    <property type="evidence" value="ECO:0007669"/>
    <property type="project" value="TreeGrafter"/>
</dbReference>
<dbReference type="InterPro" id="IPR047817">
    <property type="entry name" value="ABC2_TM_bact-type"/>
</dbReference>
<evidence type="ECO:0000256" key="9">
    <source>
        <dbReference type="RuleBase" id="RU361157"/>
    </source>
</evidence>
<gene>
    <name evidence="11" type="ORF">AWB77_03049</name>
</gene>
<keyword evidence="8 9" id="KW-0472">Membrane</keyword>
<feature type="domain" description="ABC transmembrane type-2" evidence="10">
    <location>
        <begin position="29"/>
        <end position="254"/>
    </location>
</feature>
<accession>A0A158BQX0</accession>
<feature type="transmembrane region" description="Helical" evidence="9">
    <location>
        <begin position="108"/>
        <end position="135"/>
    </location>
</feature>
<evidence type="ECO:0000256" key="4">
    <source>
        <dbReference type="ARBA" id="ARBA00022475"/>
    </source>
</evidence>
<feature type="transmembrane region" description="Helical" evidence="9">
    <location>
        <begin position="68"/>
        <end position="88"/>
    </location>
</feature>
<dbReference type="Proteomes" id="UP000054903">
    <property type="component" value="Unassembled WGS sequence"/>
</dbReference>
<evidence type="ECO:0000313" key="12">
    <source>
        <dbReference type="Proteomes" id="UP000054903"/>
    </source>
</evidence>
<dbReference type="STRING" id="1777138.AWB77_03049"/>
<evidence type="ECO:0000256" key="6">
    <source>
        <dbReference type="ARBA" id="ARBA00022989"/>
    </source>
</evidence>
<keyword evidence="12" id="KW-1185">Reference proteome</keyword>
<dbReference type="GO" id="GO:0005886">
    <property type="term" value="C:plasma membrane"/>
    <property type="evidence" value="ECO:0007669"/>
    <property type="project" value="UniProtKB-SubCell"/>
</dbReference>
<name>A0A158BQX0_9BURK</name>
<dbReference type="AlphaFoldDB" id="A0A158BQX0"/>
<organism evidence="11 12">
    <name type="scientific">Caballeronia fortuita</name>
    <dbReference type="NCBI Taxonomy" id="1777138"/>
    <lineage>
        <taxon>Bacteria</taxon>
        <taxon>Pseudomonadati</taxon>
        <taxon>Pseudomonadota</taxon>
        <taxon>Betaproteobacteria</taxon>
        <taxon>Burkholderiales</taxon>
        <taxon>Burkholderiaceae</taxon>
        <taxon>Caballeronia</taxon>
    </lineage>
</organism>
<dbReference type="EMBL" id="FCNX02000007">
    <property type="protein sequence ID" value="SAK71677.1"/>
    <property type="molecule type" value="Genomic_DNA"/>
</dbReference>
<feature type="transmembrane region" description="Helical" evidence="9">
    <location>
        <begin position="27"/>
        <end position="48"/>
    </location>
</feature>
<keyword evidence="6 9" id="KW-1133">Transmembrane helix</keyword>
<dbReference type="PANTHER" id="PTHR30413">
    <property type="entry name" value="INNER MEMBRANE TRANSPORT PERMEASE"/>
    <property type="match status" value="1"/>
</dbReference>
<protein>
    <recommendedName>
        <fullName evidence="9">Transport permease protein</fullName>
    </recommendedName>
</protein>
<dbReference type="OrthoDB" id="9786910at2"/>
<comment type="similarity">
    <text evidence="2 9">Belongs to the ABC-2 integral membrane protein family.</text>
</comment>
<dbReference type="Pfam" id="PF01061">
    <property type="entry name" value="ABC2_membrane"/>
    <property type="match status" value="1"/>
</dbReference>
<evidence type="ECO:0000256" key="3">
    <source>
        <dbReference type="ARBA" id="ARBA00022448"/>
    </source>
</evidence>
<sequence>MQLSVWQHRALLWDFVRRDLATKFRGSALGSVWMLVTPILTLVVYFFVFSVVFKARWSAGTAGSKESALILFAGLITYTFFSECFLRAPVLMRENPNFIKKVVFPLEILPMAITLSALVNAAIGYGLLLLFHLVFVGLPPVSALALPVVLLPFWFAVLGVSYLLASLGVYLPDIKLAVPPVAMALMYLSPIFYPIDMVPDMLRSLVSWNPFTPILENVRHVFFFGTWPDWTGYLIQMAASLVFLRVCYWFFIKSKKGFPDVL</sequence>
<evidence type="ECO:0000259" key="10">
    <source>
        <dbReference type="PROSITE" id="PS51012"/>
    </source>
</evidence>
<comment type="subcellular location">
    <subcellularLocation>
        <location evidence="9">Cell inner membrane</location>
        <topology evidence="9">Multi-pass membrane protein</topology>
    </subcellularLocation>
    <subcellularLocation>
        <location evidence="1">Cell membrane</location>
        <topology evidence="1">Multi-pass membrane protein</topology>
    </subcellularLocation>
</comment>
<evidence type="ECO:0000256" key="2">
    <source>
        <dbReference type="ARBA" id="ARBA00007783"/>
    </source>
</evidence>
<proteinExistence type="inferred from homology"/>
<evidence type="ECO:0000256" key="8">
    <source>
        <dbReference type="ARBA" id="ARBA00023136"/>
    </source>
</evidence>
<feature type="transmembrane region" description="Helical" evidence="9">
    <location>
        <begin position="176"/>
        <end position="195"/>
    </location>
</feature>
<feature type="transmembrane region" description="Helical" evidence="9">
    <location>
        <begin position="141"/>
        <end position="164"/>
    </location>
</feature>
<keyword evidence="7" id="KW-0625">Polysaccharide transport</keyword>
<keyword evidence="4 9" id="KW-1003">Cell membrane</keyword>
<dbReference type="InterPro" id="IPR013525">
    <property type="entry name" value="ABC2_TM"/>
</dbReference>
<evidence type="ECO:0000256" key="1">
    <source>
        <dbReference type="ARBA" id="ARBA00004651"/>
    </source>
</evidence>
<evidence type="ECO:0000313" key="11">
    <source>
        <dbReference type="EMBL" id="SAK71677.1"/>
    </source>
</evidence>
<evidence type="ECO:0000256" key="5">
    <source>
        <dbReference type="ARBA" id="ARBA00022692"/>
    </source>
</evidence>
<evidence type="ECO:0000256" key="7">
    <source>
        <dbReference type="ARBA" id="ARBA00023047"/>
    </source>
</evidence>
<dbReference type="GO" id="GO:0140359">
    <property type="term" value="F:ABC-type transporter activity"/>
    <property type="evidence" value="ECO:0007669"/>
    <property type="project" value="InterPro"/>
</dbReference>
<reference evidence="11" key="1">
    <citation type="submission" date="2016-01" db="EMBL/GenBank/DDBJ databases">
        <authorList>
            <person name="Peeters C."/>
        </authorList>
    </citation>
    <scope>NUCLEOTIDE SEQUENCE</scope>
    <source>
        <strain evidence="11">LMG 29320</strain>
    </source>
</reference>
<keyword evidence="7" id="KW-0762">Sugar transport</keyword>
<keyword evidence="5 9" id="KW-0812">Transmembrane</keyword>
<feature type="transmembrane region" description="Helical" evidence="9">
    <location>
        <begin position="233"/>
        <end position="252"/>
    </location>
</feature>